<evidence type="ECO:0000313" key="17">
    <source>
        <dbReference type="EMBL" id="ABX04531.1"/>
    </source>
</evidence>
<comment type="subunit">
    <text evidence="5">Homodimer.</text>
</comment>
<dbReference type="InterPro" id="IPR005956">
    <property type="entry name" value="4OHPhenylPyrv_dOase"/>
</dbReference>
<dbReference type="FunFam" id="3.10.180.10:FF:000022">
    <property type="entry name" value="4-hydroxyphenylpyruvate dioxygenase"/>
    <property type="match status" value="1"/>
</dbReference>
<evidence type="ECO:0000256" key="5">
    <source>
        <dbReference type="ARBA" id="ARBA00011738"/>
    </source>
</evidence>
<dbReference type="GO" id="GO:0046872">
    <property type="term" value="F:metal ion binding"/>
    <property type="evidence" value="ECO:0007669"/>
    <property type="project" value="UniProtKB-KW"/>
</dbReference>
<dbReference type="InterPro" id="IPR004360">
    <property type="entry name" value="Glyas_Fos-R_dOase_dom"/>
</dbReference>
<feature type="domain" description="VOC" evidence="16">
    <location>
        <begin position="172"/>
        <end position="323"/>
    </location>
</feature>
<evidence type="ECO:0000256" key="10">
    <source>
        <dbReference type="ARBA" id="ARBA00022964"/>
    </source>
</evidence>
<reference evidence="17 18" key="1">
    <citation type="journal article" date="2011" name="Stand. Genomic Sci.">
        <title>Complete genome sequence of the filamentous gliding predatory bacterium Herpetosiphon aurantiacus type strain (114-95(T)).</title>
        <authorList>
            <person name="Kiss H."/>
            <person name="Nett M."/>
            <person name="Domin N."/>
            <person name="Martin K."/>
            <person name="Maresca J.A."/>
            <person name="Copeland A."/>
            <person name="Lapidus A."/>
            <person name="Lucas S."/>
            <person name="Berry K.W."/>
            <person name="Glavina Del Rio T."/>
            <person name="Dalin E."/>
            <person name="Tice H."/>
            <person name="Pitluck S."/>
            <person name="Richardson P."/>
            <person name="Bruce D."/>
            <person name="Goodwin L."/>
            <person name="Han C."/>
            <person name="Detter J.C."/>
            <person name="Schmutz J."/>
            <person name="Brettin T."/>
            <person name="Land M."/>
            <person name="Hauser L."/>
            <person name="Kyrpides N.C."/>
            <person name="Ivanova N."/>
            <person name="Goker M."/>
            <person name="Woyke T."/>
            <person name="Klenk H.P."/>
            <person name="Bryant D.A."/>
        </authorList>
    </citation>
    <scope>NUCLEOTIDE SEQUENCE [LARGE SCALE GENOMIC DNA]</scope>
    <source>
        <strain evidence="18">ATCC 23779 / DSM 785 / 114-95</strain>
    </source>
</reference>
<sequence length="366" mass="40655">MTSPTSLDTTPQLDDFDYVEFYVGNARQTAHFLRTAFGFKPIAYAGLETGVRDRASILLQQGAIRLIITEALDPESPIADHVKLHGDSIKDIAFTVANVHSAFEAAVKRGARPILEPVTIESPQGSIIKATIGTYGDTTHSLIQRVDLADNAFPQFQPIENPAHVIDGGFSVVDHVAISLEPGRLAEWVDFYINVLGFHQSHEENIVTEYSGMNSRVVQNHAGTIKFPMQEPIQGKRRSQVEEFLTFHHGAGAQHLAILTDDIIHSIQTLRANGIEFVRTPATYYENLQERVGLIDEDIAMLRDLHILVDRDSSGYLLQIFTKPLQSRPTMFFEIIQRKNAIGFGSGNIKALFAAVEREQALRGNL</sequence>
<comment type="subcellular location">
    <subcellularLocation>
        <location evidence="3">Cytoplasm</location>
    </subcellularLocation>
    <subcellularLocation>
        <location evidence="2">Endoplasmic reticulum membrane</location>
        <topology evidence="2">Peripheral membrane protein</topology>
    </subcellularLocation>
    <subcellularLocation>
        <location evidence="1">Golgi apparatus membrane</location>
        <topology evidence="1">Peripheral membrane protein</topology>
    </subcellularLocation>
</comment>
<evidence type="ECO:0000256" key="14">
    <source>
        <dbReference type="ARBA" id="ARBA00023136"/>
    </source>
</evidence>
<proteinExistence type="inferred from homology"/>
<dbReference type="PANTHER" id="PTHR11959:SF1">
    <property type="entry name" value="4-HYDROXYPHENYLPYRUVATE DIOXYGENASE"/>
    <property type="match status" value="1"/>
</dbReference>
<keyword evidence="6" id="KW-0963">Cytoplasm</keyword>
<evidence type="ECO:0000256" key="15">
    <source>
        <dbReference type="PIRSR" id="PIRSR009283-1"/>
    </source>
</evidence>
<dbReference type="InterPro" id="IPR041736">
    <property type="entry name" value="4OHPhenylPyrv_dOase_N"/>
</dbReference>
<dbReference type="Pfam" id="PF14696">
    <property type="entry name" value="Glyoxalase_5"/>
    <property type="match status" value="1"/>
</dbReference>
<feature type="binding site" evidence="15">
    <location>
        <position position="255"/>
    </location>
    <ligand>
        <name>Fe cation</name>
        <dbReference type="ChEBI" id="CHEBI:24875"/>
    </ligand>
</feature>
<dbReference type="GO" id="GO:0042802">
    <property type="term" value="F:identical protein binding"/>
    <property type="evidence" value="ECO:0007669"/>
    <property type="project" value="UniProtKB-ARBA"/>
</dbReference>
<dbReference type="GO" id="GO:0005737">
    <property type="term" value="C:cytoplasm"/>
    <property type="evidence" value="ECO:0007669"/>
    <property type="project" value="UniProtKB-SubCell"/>
</dbReference>
<comment type="cofactor">
    <cofactor evidence="15">
        <name>Fe cation</name>
        <dbReference type="ChEBI" id="CHEBI:24875"/>
    </cofactor>
    <text evidence="15">Binds 1 Fe cation per subunit.</text>
</comment>
<protein>
    <submittedName>
        <fullName evidence="17">4-hydroxyphenylpyruvate dioxygenase</fullName>
        <ecNumber evidence="17">1.13.11.27</ecNumber>
    </submittedName>
</protein>
<dbReference type="PIRSF" id="PIRSF009283">
    <property type="entry name" value="HPP_dOase"/>
    <property type="match status" value="1"/>
</dbReference>
<gene>
    <name evidence="17" type="ordered locus">Haur_1888</name>
</gene>
<dbReference type="InterPro" id="IPR041735">
    <property type="entry name" value="4OHPhenylPyrv_dOase_C"/>
</dbReference>
<organism evidence="17 18">
    <name type="scientific">Herpetosiphon aurantiacus (strain ATCC 23779 / DSM 785 / 114-95)</name>
    <dbReference type="NCBI Taxonomy" id="316274"/>
    <lineage>
        <taxon>Bacteria</taxon>
        <taxon>Bacillati</taxon>
        <taxon>Chloroflexota</taxon>
        <taxon>Chloroflexia</taxon>
        <taxon>Herpetosiphonales</taxon>
        <taxon>Herpetosiphonaceae</taxon>
        <taxon>Herpetosiphon</taxon>
    </lineage>
</organism>
<keyword evidence="14" id="KW-0472">Membrane</keyword>
<evidence type="ECO:0000256" key="8">
    <source>
        <dbReference type="ARBA" id="ARBA00022737"/>
    </source>
</evidence>
<keyword evidence="7 15" id="KW-0479">Metal-binding</keyword>
<dbReference type="CDD" id="cd07250">
    <property type="entry name" value="HPPD_C_like"/>
    <property type="match status" value="1"/>
</dbReference>
<dbReference type="InParanoid" id="A9AUK4"/>
<dbReference type="EMBL" id="CP000875">
    <property type="protein sequence ID" value="ABX04531.1"/>
    <property type="molecule type" value="Genomic_DNA"/>
</dbReference>
<evidence type="ECO:0000256" key="7">
    <source>
        <dbReference type="ARBA" id="ARBA00022723"/>
    </source>
</evidence>
<dbReference type="Gene3D" id="3.10.180.10">
    <property type="entry name" value="2,3-Dihydroxybiphenyl 1,2-Dioxygenase, domain 1"/>
    <property type="match status" value="2"/>
</dbReference>
<comment type="similarity">
    <text evidence="4">Belongs to the 4HPPD family.</text>
</comment>
<accession>A9AUK4</accession>
<dbReference type="PANTHER" id="PTHR11959">
    <property type="entry name" value="4-HYDROXYPHENYLPYRUVATE DIOXYGENASE"/>
    <property type="match status" value="1"/>
</dbReference>
<keyword evidence="13" id="KW-0333">Golgi apparatus</keyword>
<dbReference type="Pfam" id="PF00903">
    <property type="entry name" value="Glyoxalase"/>
    <property type="match status" value="1"/>
</dbReference>
<feature type="binding site" evidence="15">
    <location>
        <position position="334"/>
    </location>
    <ligand>
        <name>Fe cation</name>
        <dbReference type="ChEBI" id="CHEBI:24875"/>
    </ligand>
</feature>
<evidence type="ECO:0000256" key="3">
    <source>
        <dbReference type="ARBA" id="ARBA00004496"/>
    </source>
</evidence>
<dbReference type="STRING" id="316274.Haur_1888"/>
<evidence type="ECO:0000256" key="4">
    <source>
        <dbReference type="ARBA" id="ARBA00005877"/>
    </source>
</evidence>
<dbReference type="PROSITE" id="PS51819">
    <property type="entry name" value="VOC"/>
    <property type="match status" value="2"/>
</dbReference>
<keyword evidence="8" id="KW-0677">Repeat</keyword>
<evidence type="ECO:0000313" key="18">
    <source>
        <dbReference type="Proteomes" id="UP000000787"/>
    </source>
</evidence>
<dbReference type="eggNOG" id="COG3185">
    <property type="taxonomic scope" value="Bacteria"/>
</dbReference>
<dbReference type="SUPFAM" id="SSF54593">
    <property type="entry name" value="Glyoxalase/Bleomycin resistance protein/Dihydroxybiphenyl dioxygenase"/>
    <property type="match status" value="1"/>
</dbReference>
<name>A9AUK4_HERA2</name>
<keyword evidence="11 17" id="KW-0560">Oxidoreductase</keyword>
<evidence type="ECO:0000256" key="1">
    <source>
        <dbReference type="ARBA" id="ARBA00004395"/>
    </source>
</evidence>
<dbReference type="InterPro" id="IPR037523">
    <property type="entry name" value="VOC_core"/>
</dbReference>
<keyword evidence="10 17" id="KW-0223">Dioxygenase</keyword>
<feature type="domain" description="VOC" evidence="16">
    <location>
        <begin position="15"/>
        <end position="145"/>
    </location>
</feature>
<evidence type="ECO:0000256" key="9">
    <source>
        <dbReference type="ARBA" id="ARBA00022824"/>
    </source>
</evidence>
<keyword evidence="9" id="KW-0256">Endoplasmic reticulum</keyword>
<feature type="binding site" evidence="15">
    <location>
        <position position="175"/>
    </location>
    <ligand>
        <name>Fe cation</name>
        <dbReference type="ChEBI" id="CHEBI:24875"/>
    </ligand>
</feature>
<evidence type="ECO:0000256" key="12">
    <source>
        <dbReference type="ARBA" id="ARBA00023004"/>
    </source>
</evidence>
<dbReference type="HOGENOM" id="CLU_034004_1_1_0"/>
<dbReference type="AlphaFoldDB" id="A9AUK4"/>
<evidence type="ECO:0000259" key="16">
    <source>
        <dbReference type="PROSITE" id="PS51819"/>
    </source>
</evidence>
<dbReference type="EC" id="1.13.11.27" evidence="17"/>
<keyword evidence="18" id="KW-1185">Reference proteome</keyword>
<dbReference type="InterPro" id="IPR029068">
    <property type="entry name" value="Glyas_Bleomycin-R_OHBP_Dase"/>
</dbReference>
<evidence type="ECO:0000256" key="6">
    <source>
        <dbReference type="ARBA" id="ARBA00022490"/>
    </source>
</evidence>
<dbReference type="KEGG" id="hau:Haur_1888"/>
<evidence type="ECO:0000256" key="13">
    <source>
        <dbReference type="ARBA" id="ARBA00023034"/>
    </source>
</evidence>
<dbReference type="CDD" id="cd08342">
    <property type="entry name" value="HPPD_N_like"/>
    <property type="match status" value="1"/>
</dbReference>
<evidence type="ECO:0000256" key="11">
    <source>
        <dbReference type="ARBA" id="ARBA00023002"/>
    </source>
</evidence>
<evidence type="ECO:0000256" key="2">
    <source>
        <dbReference type="ARBA" id="ARBA00004406"/>
    </source>
</evidence>
<dbReference type="Proteomes" id="UP000000787">
    <property type="component" value="Chromosome"/>
</dbReference>
<dbReference type="GO" id="GO:0006572">
    <property type="term" value="P:L-tyrosine catabolic process"/>
    <property type="evidence" value="ECO:0007669"/>
    <property type="project" value="TreeGrafter"/>
</dbReference>
<keyword evidence="12 15" id="KW-0408">Iron</keyword>
<dbReference type="BioCyc" id="HAUR316274:GHYA-1917-MONOMER"/>
<dbReference type="GO" id="GO:0003868">
    <property type="term" value="F:4-hydroxyphenylpyruvate dioxygenase activity"/>
    <property type="evidence" value="ECO:0007669"/>
    <property type="project" value="UniProtKB-EC"/>
</dbReference>
<dbReference type="NCBIfam" id="TIGR01263">
    <property type="entry name" value="4HPPD"/>
    <property type="match status" value="1"/>
</dbReference>